<keyword evidence="3" id="KW-1185">Reference proteome</keyword>
<keyword evidence="1" id="KW-0472">Membrane</keyword>
<evidence type="ECO:0000313" key="2">
    <source>
        <dbReference type="EMBL" id="CAI6347959.1"/>
    </source>
</evidence>
<sequence>MRVLTAQFSRHRGDPKQILSHPAVLLHARRRRLFGDVRNSTPVLDYTARDVYISHTPSKKISGNDMSKGAAVVAVVFLSVLTAGLVTGIKRPQTRGQRHVNISNVSTHTRPQFAEIMRRVVGVPVE</sequence>
<name>A0AAV0VWK9_9HEMI</name>
<feature type="transmembrane region" description="Helical" evidence="1">
    <location>
        <begin position="69"/>
        <end position="89"/>
    </location>
</feature>
<accession>A0AAV0VWK9</accession>
<dbReference type="AlphaFoldDB" id="A0AAV0VWK9"/>
<evidence type="ECO:0000313" key="3">
    <source>
        <dbReference type="Proteomes" id="UP001160148"/>
    </source>
</evidence>
<comment type="caution">
    <text evidence="2">The sequence shown here is derived from an EMBL/GenBank/DDBJ whole genome shotgun (WGS) entry which is preliminary data.</text>
</comment>
<dbReference type="EMBL" id="CARXXK010000001">
    <property type="protein sequence ID" value="CAI6347959.1"/>
    <property type="molecule type" value="Genomic_DNA"/>
</dbReference>
<keyword evidence="1" id="KW-0812">Transmembrane</keyword>
<protein>
    <submittedName>
        <fullName evidence="2">Uncharacterized protein</fullName>
    </submittedName>
</protein>
<dbReference type="Proteomes" id="UP001160148">
    <property type="component" value="Unassembled WGS sequence"/>
</dbReference>
<evidence type="ECO:0000256" key="1">
    <source>
        <dbReference type="SAM" id="Phobius"/>
    </source>
</evidence>
<reference evidence="2 3" key="1">
    <citation type="submission" date="2023-01" db="EMBL/GenBank/DDBJ databases">
        <authorList>
            <person name="Whitehead M."/>
        </authorList>
    </citation>
    <scope>NUCLEOTIDE SEQUENCE [LARGE SCALE GENOMIC DNA]</scope>
</reference>
<organism evidence="2 3">
    <name type="scientific">Macrosiphum euphorbiae</name>
    <name type="common">potato aphid</name>
    <dbReference type="NCBI Taxonomy" id="13131"/>
    <lineage>
        <taxon>Eukaryota</taxon>
        <taxon>Metazoa</taxon>
        <taxon>Ecdysozoa</taxon>
        <taxon>Arthropoda</taxon>
        <taxon>Hexapoda</taxon>
        <taxon>Insecta</taxon>
        <taxon>Pterygota</taxon>
        <taxon>Neoptera</taxon>
        <taxon>Paraneoptera</taxon>
        <taxon>Hemiptera</taxon>
        <taxon>Sternorrhyncha</taxon>
        <taxon>Aphidomorpha</taxon>
        <taxon>Aphidoidea</taxon>
        <taxon>Aphididae</taxon>
        <taxon>Macrosiphini</taxon>
        <taxon>Macrosiphum</taxon>
    </lineage>
</organism>
<proteinExistence type="predicted"/>
<gene>
    <name evidence="2" type="ORF">MEUPH1_LOCUS4683</name>
</gene>
<keyword evidence="1" id="KW-1133">Transmembrane helix</keyword>